<evidence type="ECO:0000313" key="1">
    <source>
        <dbReference type="EMBL" id="KAF5951999.1"/>
    </source>
</evidence>
<dbReference type="Proteomes" id="UP000593564">
    <property type="component" value="Unassembled WGS sequence"/>
</dbReference>
<reference evidence="1 2" key="2">
    <citation type="submission" date="2020-07" db="EMBL/GenBank/DDBJ databases">
        <title>Genome assembly of wild tea tree DASZ reveals pedigree and selection history of tea varieties.</title>
        <authorList>
            <person name="Zhang W."/>
        </authorList>
    </citation>
    <scope>NUCLEOTIDE SEQUENCE [LARGE SCALE GENOMIC DNA]</scope>
    <source>
        <strain evidence="2">cv. G240</strain>
        <tissue evidence="1">Leaf</tissue>
    </source>
</reference>
<accession>A0A7J7HH10</accession>
<keyword evidence="2" id="KW-1185">Reference proteome</keyword>
<sequence length="58" mass="6405">MLYIFACQRGATMGARAMISDIRSMANSGGLAFKWCPRAGNVGCTLDNLSMLAWYFTY</sequence>
<organism evidence="1 2">
    <name type="scientific">Camellia sinensis</name>
    <name type="common">Tea plant</name>
    <name type="synonym">Thea sinensis</name>
    <dbReference type="NCBI Taxonomy" id="4442"/>
    <lineage>
        <taxon>Eukaryota</taxon>
        <taxon>Viridiplantae</taxon>
        <taxon>Streptophyta</taxon>
        <taxon>Embryophyta</taxon>
        <taxon>Tracheophyta</taxon>
        <taxon>Spermatophyta</taxon>
        <taxon>Magnoliopsida</taxon>
        <taxon>eudicotyledons</taxon>
        <taxon>Gunneridae</taxon>
        <taxon>Pentapetalae</taxon>
        <taxon>asterids</taxon>
        <taxon>Ericales</taxon>
        <taxon>Theaceae</taxon>
        <taxon>Camellia</taxon>
    </lineage>
</organism>
<proteinExistence type="predicted"/>
<comment type="caution">
    <text evidence="1">The sequence shown here is derived from an EMBL/GenBank/DDBJ whole genome shotgun (WGS) entry which is preliminary data.</text>
</comment>
<reference evidence="2" key="1">
    <citation type="journal article" date="2020" name="Nat. Commun.">
        <title>Genome assembly of wild tea tree DASZ reveals pedigree and selection history of tea varieties.</title>
        <authorList>
            <person name="Zhang W."/>
            <person name="Zhang Y."/>
            <person name="Qiu H."/>
            <person name="Guo Y."/>
            <person name="Wan H."/>
            <person name="Zhang X."/>
            <person name="Scossa F."/>
            <person name="Alseekh S."/>
            <person name="Zhang Q."/>
            <person name="Wang P."/>
            <person name="Xu L."/>
            <person name="Schmidt M.H."/>
            <person name="Jia X."/>
            <person name="Li D."/>
            <person name="Zhu A."/>
            <person name="Guo F."/>
            <person name="Chen W."/>
            <person name="Ni D."/>
            <person name="Usadel B."/>
            <person name="Fernie A.R."/>
            <person name="Wen W."/>
        </authorList>
    </citation>
    <scope>NUCLEOTIDE SEQUENCE [LARGE SCALE GENOMIC DNA]</scope>
    <source>
        <strain evidence="2">cv. G240</strain>
    </source>
</reference>
<evidence type="ECO:0000313" key="2">
    <source>
        <dbReference type="Proteomes" id="UP000593564"/>
    </source>
</evidence>
<protein>
    <submittedName>
        <fullName evidence="1">Uncharacterized protein</fullName>
    </submittedName>
</protein>
<gene>
    <name evidence="1" type="ORF">HYC85_009943</name>
</gene>
<name>A0A7J7HH10_CAMSI</name>
<dbReference type="AlphaFoldDB" id="A0A7J7HH10"/>
<dbReference type="EMBL" id="JACBKZ010000004">
    <property type="protein sequence ID" value="KAF5951999.1"/>
    <property type="molecule type" value="Genomic_DNA"/>
</dbReference>